<dbReference type="EMBL" id="BGPR01019651">
    <property type="protein sequence ID" value="GBN82547.1"/>
    <property type="molecule type" value="Genomic_DNA"/>
</dbReference>
<protein>
    <submittedName>
        <fullName evidence="3">Uncharacterized protein</fullName>
    </submittedName>
</protein>
<sequence length="92" mass="10831">MFKNVKKEDIVKVLTELGETVNINLKMGVMKQKLLTSKEYLEDAQFVKDFMISTVENRKKEEESHKQEEKILGRRNTNRRTPHRTRARIGIG</sequence>
<keyword evidence="6" id="KW-1185">Reference proteome</keyword>
<reference evidence="3 6" key="1">
    <citation type="journal article" date="2019" name="Sci. Rep.">
        <title>Orb-weaving spider Araneus ventricosus genome elucidates the spidroin gene catalogue.</title>
        <authorList>
            <person name="Kono N."/>
            <person name="Nakamura H."/>
            <person name="Ohtoshi R."/>
            <person name="Moran D.A.P."/>
            <person name="Shinohara A."/>
            <person name="Yoshida Y."/>
            <person name="Fujiwara M."/>
            <person name="Mori M."/>
            <person name="Tomita M."/>
            <person name="Arakawa K."/>
        </authorList>
    </citation>
    <scope>NUCLEOTIDE SEQUENCE [LARGE SCALE GENOMIC DNA]</scope>
</reference>
<gene>
    <name evidence="5" type="ORF">AVEN_100399_1</name>
    <name evidence="4" type="ORF">AVEN_10371_1</name>
    <name evidence="3" type="ORF">AVEN_164335_1</name>
    <name evidence="2" type="ORF">AVEN_39573_1</name>
</gene>
<comment type="caution">
    <text evidence="3">The sequence shown here is derived from an EMBL/GenBank/DDBJ whole genome shotgun (WGS) entry which is preliminary data.</text>
</comment>
<name>A0A4Y2RKQ3_ARAVE</name>
<evidence type="ECO:0000313" key="6">
    <source>
        <dbReference type="Proteomes" id="UP000499080"/>
    </source>
</evidence>
<organism evidence="3 6">
    <name type="scientific">Araneus ventricosus</name>
    <name type="common">Orbweaver spider</name>
    <name type="synonym">Epeira ventricosa</name>
    <dbReference type="NCBI Taxonomy" id="182803"/>
    <lineage>
        <taxon>Eukaryota</taxon>
        <taxon>Metazoa</taxon>
        <taxon>Ecdysozoa</taxon>
        <taxon>Arthropoda</taxon>
        <taxon>Chelicerata</taxon>
        <taxon>Arachnida</taxon>
        <taxon>Araneae</taxon>
        <taxon>Araneomorphae</taxon>
        <taxon>Entelegynae</taxon>
        <taxon>Araneoidea</taxon>
        <taxon>Araneidae</taxon>
        <taxon>Araneus</taxon>
    </lineage>
</organism>
<evidence type="ECO:0000313" key="5">
    <source>
        <dbReference type="EMBL" id="GBN82547.1"/>
    </source>
</evidence>
<proteinExistence type="predicted"/>
<dbReference type="AlphaFoldDB" id="A0A4Y2RKQ3"/>
<evidence type="ECO:0000313" key="2">
    <source>
        <dbReference type="EMBL" id="GBN53328.1"/>
    </source>
</evidence>
<accession>A0A4Y2RKQ3</accession>
<feature type="compositionally biased region" description="Basic residues" evidence="1">
    <location>
        <begin position="76"/>
        <end position="92"/>
    </location>
</feature>
<feature type="compositionally biased region" description="Basic and acidic residues" evidence="1">
    <location>
        <begin position="57"/>
        <end position="72"/>
    </location>
</feature>
<feature type="region of interest" description="Disordered" evidence="1">
    <location>
        <begin position="57"/>
        <end position="92"/>
    </location>
</feature>
<evidence type="ECO:0000313" key="4">
    <source>
        <dbReference type="EMBL" id="GBN82535.1"/>
    </source>
</evidence>
<dbReference type="Proteomes" id="UP000499080">
    <property type="component" value="Unassembled WGS sequence"/>
</dbReference>
<dbReference type="EMBL" id="BGPR01011862">
    <property type="protein sequence ID" value="GBN53328.1"/>
    <property type="molecule type" value="Genomic_DNA"/>
</dbReference>
<dbReference type="EMBL" id="BGPR01019646">
    <property type="protein sequence ID" value="GBN82535.1"/>
    <property type="molecule type" value="Genomic_DNA"/>
</dbReference>
<evidence type="ECO:0000313" key="3">
    <source>
        <dbReference type="EMBL" id="GBN76377.1"/>
    </source>
</evidence>
<dbReference type="EMBL" id="BGPR01017514">
    <property type="protein sequence ID" value="GBN76377.1"/>
    <property type="molecule type" value="Genomic_DNA"/>
</dbReference>
<evidence type="ECO:0000256" key="1">
    <source>
        <dbReference type="SAM" id="MobiDB-lite"/>
    </source>
</evidence>
<dbReference type="OrthoDB" id="6434781at2759"/>